<accession>A0A316DDV0</accession>
<dbReference type="EMBL" id="QGGL01000002">
    <property type="protein sequence ID" value="PWK15876.1"/>
    <property type="molecule type" value="Genomic_DNA"/>
</dbReference>
<reference evidence="1 2" key="1">
    <citation type="submission" date="2018-05" db="EMBL/GenBank/DDBJ databases">
        <title>Genomic Encyclopedia of Type Strains, Phase IV (KMG-IV): sequencing the most valuable type-strain genomes for metagenomic binning, comparative biology and taxonomic classification.</title>
        <authorList>
            <person name="Goeker M."/>
        </authorList>
    </citation>
    <scope>NUCLEOTIDE SEQUENCE [LARGE SCALE GENOMIC DNA]</scope>
    <source>
        <strain evidence="1 2">DSM 18773</strain>
    </source>
</reference>
<dbReference type="Proteomes" id="UP000245634">
    <property type="component" value="Unassembled WGS sequence"/>
</dbReference>
<name>A0A316DDV0_9BACL</name>
<evidence type="ECO:0000313" key="1">
    <source>
        <dbReference type="EMBL" id="PWK15876.1"/>
    </source>
</evidence>
<organism evidence="1 2">
    <name type="scientific">Tumebacillus permanentifrigoris</name>
    <dbReference type="NCBI Taxonomy" id="378543"/>
    <lineage>
        <taxon>Bacteria</taxon>
        <taxon>Bacillati</taxon>
        <taxon>Bacillota</taxon>
        <taxon>Bacilli</taxon>
        <taxon>Bacillales</taxon>
        <taxon>Alicyclobacillaceae</taxon>
        <taxon>Tumebacillus</taxon>
    </lineage>
</organism>
<evidence type="ECO:0000313" key="2">
    <source>
        <dbReference type="Proteomes" id="UP000245634"/>
    </source>
</evidence>
<dbReference type="AlphaFoldDB" id="A0A316DDV0"/>
<sequence length="116" mass="14232">MQHAYNPDAPMNQFQFFQLQSMLQNLHQTVVANHQQTQLQFDRVDQRFEDLEQKMDQRFEMVDQRFEEFEQRVDQRFEEFEQRVDQRFEDFEQRIGQRFDVLETSVDALVLIIVPA</sequence>
<evidence type="ECO:0008006" key="3">
    <source>
        <dbReference type="Google" id="ProtNLM"/>
    </source>
</evidence>
<dbReference type="SUPFAM" id="SSF58064">
    <property type="entry name" value="Influenza hemagglutinin (stalk)"/>
    <property type="match status" value="1"/>
</dbReference>
<protein>
    <recommendedName>
        <fullName evidence="3">t-SNARE coiled-coil homology domain-containing protein</fullName>
    </recommendedName>
</protein>
<comment type="caution">
    <text evidence="1">The sequence shown here is derived from an EMBL/GenBank/DDBJ whole genome shotgun (WGS) entry which is preliminary data.</text>
</comment>
<proteinExistence type="predicted"/>
<dbReference type="Gene3D" id="3.90.20.10">
    <property type="match status" value="1"/>
</dbReference>
<gene>
    <name evidence="1" type="ORF">C7459_102122</name>
</gene>
<keyword evidence="2" id="KW-1185">Reference proteome</keyword>